<dbReference type="PROSITE" id="PS01156">
    <property type="entry name" value="TONB_DEPENDENT_REC_2"/>
    <property type="match status" value="1"/>
</dbReference>
<dbReference type="PROSITE" id="PS52016">
    <property type="entry name" value="TONB_DEPENDENT_REC_3"/>
    <property type="match status" value="1"/>
</dbReference>
<feature type="chain" id="PRO_5046086914" evidence="17">
    <location>
        <begin position="24"/>
        <end position="835"/>
    </location>
</feature>
<keyword evidence="3 14" id="KW-0813">Transport</keyword>
<dbReference type="SUPFAM" id="SSF56935">
    <property type="entry name" value="Porins"/>
    <property type="match status" value="1"/>
</dbReference>
<dbReference type="PANTHER" id="PTHR32552">
    <property type="entry name" value="FERRICHROME IRON RECEPTOR-RELATED"/>
    <property type="match status" value="1"/>
</dbReference>
<feature type="short sequence motif" description="TonB C-terminal box" evidence="15">
    <location>
        <begin position="818"/>
        <end position="835"/>
    </location>
</feature>
<reference evidence="20" key="1">
    <citation type="journal article" date="2019" name="Int. J. Syst. Evol. Microbiol.">
        <title>The Global Catalogue of Microorganisms (GCM) 10K type strain sequencing project: providing services to taxonomists for standard genome sequencing and annotation.</title>
        <authorList>
            <consortium name="The Broad Institute Genomics Platform"/>
            <consortium name="The Broad Institute Genome Sequencing Center for Infectious Disease"/>
            <person name="Wu L."/>
            <person name="Ma J."/>
        </authorList>
    </citation>
    <scope>NUCLEOTIDE SEQUENCE [LARGE SCALE GENOMIC DNA]</scope>
    <source>
        <strain evidence="20">CCUG 61696</strain>
    </source>
</reference>
<dbReference type="NCBIfam" id="TIGR01783">
    <property type="entry name" value="TonB-siderophor"/>
    <property type="match status" value="1"/>
</dbReference>
<evidence type="ECO:0000256" key="8">
    <source>
        <dbReference type="ARBA" id="ARBA00023004"/>
    </source>
</evidence>
<dbReference type="InterPro" id="IPR036942">
    <property type="entry name" value="Beta-barrel_TonB_sf"/>
</dbReference>
<keyword evidence="6 14" id="KW-0812">Transmembrane</keyword>
<evidence type="ECO:0000256" key="17">
    <source>
        <dbReference type="SAM" id="SignalP"/>
    </source>
</evidence>
<evidence type="ECO:0000256" key="1">
    <source>
        <dbReference type="ARBA" id="ARBA00004571"/>
    </source>
</evidence>
<dbReference type="EMBL" id="JBHTMX010000005">
    <property type="protein sequence ID" value="MFD1330761.1"/>
    <property type="molecule type" value="Genomic_DNA"/>
</dbReference>
<evidence type="ECO:0000256" key="2">
    <source>
        <dbReference type="ARBA" id="ARBA00009810"/>
    </source>
</evidence>
<evidence type="ECO:0000259" key="18">
    <source>
        <dbReference type="SMART" id="SM00965"/>
    </source>
</evidence>
<keyword evidence="4 14" id="KW-1134">Transmembrane beta strand</keyword>
<keyword evidence="8" id="KW-0408">Iron</keyword>
<evidence type="ECO:0000256" key="7">
    <source>
        <dbReference type="ARBA" id="ARBA00022729"/>
    </source>
</evidence>
<comment type="subcellular location">
    <subcellularLocation>
        <location evidence="1 14">Cell outer membrane</location>
        <topology evidence="1 14">Multi-pass membrane protein</topology>
    </subcellularLocation>
</comment>
<evidence type="ECO:0000313" key="20">
    <source>
        <dbReference type="Proteomes" id="UP001597171"/>
    </source>
</evidence>
<keyword evidence="7 17" id="KW-0732">Signal</keyword>
<keyword evidence="5" id="KW-0410">Iron transport</keyword>
<accession>A0ABW3Z3B8</accession>
<dbReference type="InterPro" id="IPR037066">
    <property type="entry name" value="Plug_dom_sf"/>
</dbReference>
<keyword evidence="20" id="KW-1185">Reference proteome</keyword>
<dbReference type="Gene3D" id="2.40.170.20">
    <property type="entry name" value="TonB-dependent receptor, beta-barrel domain"/>
    <property type="match status" value="1"/>
</dbReference>
<evidence type="ECO:0000256" key="15">
    <source>
        <dbReference type="PROSITE-ProRule" id="PRU10144"/>
    </source>
</evidence>
<evidence type="ECO:0000256" key="9">
    <source>
        <dbReference type="ARBA" id="ARBA00023065"/>
    </source>
</evidence>
<feature type="domain" description="Secretin/TonB short N-terminal" evidence="18">
    <location>
        <begin position="72"/>
        <end position="123"/>
    </location>
</feature>
<dbReference type="SMART" id="SM00965">
    <property type="entry name" value="STN"/>
    <property type="match status" value="1"/>
</dbReference>
<proteinExistence type="inferred from homology"/>
<dbReference type="CDD" id="cd01347">
    <property type="entry name" value="ligand_gated_channel"/>
    <property type="match status" value="1"/>
</dbReference>
<dbReference type="Pfam" id="PF00593">
    <property type="entry name" value="TonB_dep_Rec_b-barrel"/>
    <property type="match status" value="1"/>
</dbReference>
<evidence type="ECO:0000256" key="14">
    <source>
        <dbReference type="PROSITE-ProRule" id="PRU01360"/>
    </source>
</evidence>
<keyword evidence="9" id="KW-0406">Ion transport</keyword>
<dbReference type="InterPro" id="IPR000531">
    <property type="entry name" value="Beta-barrel_TonB"/>
</dbReference>
<evidence type="ECO:0000256" key="3">
    <source>
        <dbReference type="ARBA" id="ARBA00022448"/>
    </source>
</evidence>
<dbReference type="PANTHER" id="PTHR32552:SF82">
    <property type="entry name" value="FCUA PROTEIN"/>
    <property type="match status" value="1"/>
</dbReference>
<dbReference type="Gene3D" id="3.55.50.30">
    <property type="match status" value="1"/>
</dbReference>
<sequence length="835" mass="89412">MRDAWRLGAAAGLSLLATGHAFAAENQAAADTLPRAVARNAPEGVPTAPMRVFVAAGPLEAALNALSKQTGLKLAYPTDMAEARNTRGVDGDFRPTEALSRVLAGTGLTYLPAGDATITLVDPRFVRLDTTSESATTLDEINVEGRGAEAGAPPPTGVVGRPPAPYAGGQVGSGARLGMLGNRSVFDTPFNIAGYTDKLIRDQQAQGLIDVIENDPSVRAASSLSDAPGSTLYVRGFELYPLDVGFDGLFGVTDIRRPPLYNIERVEVLKGPSTLVNGGAPNGGVGGAINLIPKRAADEPLTRITPFFHSKGTFGTAVDVGRRFGANGEWGVRLNGVLQRGETSVDKEKLDLGFGSIGLDYRGDRARWSFDLAYQDTDYDRNRTFIEWFPTNPTDKIPDAPKLSRNLGHPDEFQRMKTLMGATRFEYDLTENTTVFAGFGVADTSENAFASYKTITSETGEFSNLFVRRVTDYRTYAADVGVRTRFDTGPVKHEASISAAGFWTKTEFPKALQFLPGGSGSLDNPGGVTVPDYTDDPNGARFNSQEYRSVGIADTMSILDDRVSLTLGGRFQELAAKNYNFRPGGANYGELASKYRESEFTPAVALVVKPLERLSVYGNYVEALISPAAPAGALPGPSLPPLVAKQKEIGVKYDFGSFGASLALFDIKRPNAGFVAGAFAADGFKRNRGVEVNLFGEPMPGLRLTGGVSFIRGKLQDTATGVADGNVAPAVPSFALNLYGEYDLPPSLLDGLTVTGRVIHTSKQYYDNNNDYSIPAWTRFDAGLRYSFEGSWGKPVTLRANVVNVFGKDYWSSTGVGLLSLGSPRTLLLSAQFDF</sequence>
<dbReference type="Pfam" id="PF07715">
    <property type="entry name" value="Plug"/>
    <property type="match status" value="1"/>
</dbReference>
<evidence type="ECO:0000256" key="13">
    <source>
        <dbReference type="ARBA" id="ARBA00023237"/>
    </source>
</evidence>
<protein>
    <submittedName>
        <fullName evidence="19">TonB-dependent siderophore receptor</fullName>
    </submittedName>
</protein>
<dbReference type="Gene3D" id="2.170.130.10">
    <property type="entry name" value="TonB-dependent receptor, plug domain"/>
    <property type="match status" value="1"/>
</dbReference>
<keyword evidence="11 14" id="KW-0472">Membrane</keyword>
<dbReference type="InterPro" id="IPR012910">
    <property type="entry name" value="Plug_dom"/>
</dbReference>
<feature type="signal peptide" evidence="17">
    <location>
        <begin position="1"/>
        <end position="23"/>
    </location>
</feature>
<evidence type="ECO:0000256" key="16">
    <source>
        <dbReference type="RuleBase" id="RU003357"/>
    </source>
</evidence>
<evidence type="ECO:0000313" key="19">
    <source>
        <dbReference type="EMBL" id="MFD1330761.1"/>
    </source>
</evidence>
<keyword evidence="13 14" id="KW-0998">Cell outer membrane</keyword>
<gene>
    <name evidence="19" type="ORF">ACFQ4O_01980</name>
</gene>
<dbReference type="RefSeq" id="WP_378773954.1">
    <property type="nucleotide sequence ID" value="NZ_JBHTMX010000005.1"/>
</dbReference>
<keyword evidence="10 16" id="KW-0798">TonB box</keyword>
<organism evidence="19 20">
    <name type="scientific">Methylopila musalis</name>
    <dbReference type="NCBI Taxonomy" id="1134781"/>
    <lineage>
        <taxon>Bacteria</taxon>
        <taxon>Pseudomonadati</taxon>
        <taxon>Pseudomonadota</taxon>
        <taxon>Alphaproteobacteria</taxon>
        <taxon>Hyphomicrobiales</taxon>
        <taxon>Methylopilaceae</taxon>
        <taxon>Methylopila</taxon>
    </lineage>
</organism>
<dbReference type="InterPro" id="IPR011662">
    <property type="entry name" value="Secretin/TonB_short_N"/>
</dbReference>
<name>A0ABW3Z3B8_9HYPH</name>
<keyword evidence="12 19" id="KW-0675">Receptor</keyword>
<comment type="similarity">
    <text evidence="2 14 16">Belongs to the TonB-dependent receptor family.</text>
</comment>
<evidence type="ECO:0000256" key="4">
    <source>
        <dbReference type="ARBA" id="ARBA00022452"/>
    </source>
</evidence>
<dbReference type="InterPro" id="IPR010105">
    <property type="entry name" value="TonB_sidphr_rcpt"/>
</dbReference>
<dbReference type="Proteomes" id="UP001597171">
    <property type="component" value="Unassembled WGS sequence"/>
</dbReference>
<dbReference type="InterPro" id="IPR010917">
    <property type="entry name" value="TonB_rcpt_CS"/>
</dbReference>
<evidence type="ECO:0000256" key="11">
    <source>
        <dbReference type="ARBA" id="ARBA00023136"/>
    </source>
</evidence>
<evidence type="ECO:0000256" key="10">
    <source>
        <dbReference type="ARBA" id="ARBA00023077"/>
    </source>
</evidence>
<dbReference type="InterPro" id="IPR039426">
    <property type="entry name" value="TonB-dep_rcpt-like"/>
</dbReference>
<evidence type="ECO:0000256" key="5">
    <source>
        <dbReference type="ARBA" id="ARBA00022496"/>
    </source>
</evidence>
<evidence type="ECO:0000256" key="12">
    <source>
        <dbReference type="ARBA" id="ARBA00023170"/>
    </source>
</evidence>
<evidence type="ECO:0000256" key="6">
    <source>
        <dbReference type="ARBA" id="ARBA00022692"/>
    </source>
</evidence>
<comment type="caution">
    <text evidence="19">The sequence shown here is derived from an EMBL/GenBank/DDBJ whole genome shotgun (WGS) entry which is preliminary data.</text>
</comment>
<dbReference type="Pfam" id="PF07660">
    <property type="entry name" value="STN"/>
    <property type="match status" value="1"/>
</dbReference>